<sequence>MSNTKSCNGRNGSVDHDEEFVVPHMEIACTLNSVAYMRVLEHPWIYLHNWETLNVGVQNAATQAFFDEAQDIKNYLNSSEAACVMPAESIGVGSSPESCDSALASTESDQQQQPQQ</sequence>
<dbReference type="OrthoDB" id="6239263at2759"/>
<reference evidence="2" key="2">
    <citation type="submission" date="2015-11" db="EMBL/GenBank/DDBJ databases">
        <authorList>
            <person name="Zhang Y."/>
            <person name="Guo Z."/>
        </authorList>
    </citation>
    <scope>NUCLEOTIDE SEQUENCE</scope>
</reference>
<feature type="region of interest" description="Disordered" evidence="1">
    <location>
        <begin position="91"/>
        <end position="116"/>
    </location>
</feature>
<evidence type="ECO:0000256" key="1">
    <source>
        <dbReference type="SAM" id="MobiDB-lite"/>
    </source>
</evidence>
<dbReference type="OMA" id="HMEIACT"/>
<protein>
    <submittedName>
        <fullName evidence="2">Expressed protein</fullName>
    </submittedName>
</protein>
<evidence type="ECO:0000313" key="3">
    <source>
        <dbReference type="Proteomes" id="UP000017246"/>
    </source>
</evidence>
<gene>
    <name evidence="2" type="ORF">EmuJ_001100000</name>
</gene>
<reference evidence="2" key="1">
    <citation type="journal article" date="2013" name="Nature">
        <title>The genomes of four tapeworm species reveal adaptations to parasitism.</title>
        <authorList>
            <person name="Tsai I.J."/>
            <person name="Zarowiecki M."/>
            <person name="Holroyd N."/>
            <person name="Garciarrubio A."/>
            <person name="Sanchez-Flores A."/>
            <person name="Brooks K.L."/>
            <person name="Tracey A."/>
            <person name="Bobes R.J."/>
            <person name="Fragoso G."/>
            <person name="Sciutto E."/>
            <person name="Aslett M."/>
            <person name="Beasley H."/>
            <person name="Bennett H.M."/>
            <person name="Cai J."/>
            <person name="Camicia F."/>
            <person name="Clark R."/>
            <person name="Cucher M."/>
            <person name="De Silva N."/>
            <person name="Day T.A."/>
            <person name="Deplazes P."/>
            <person name="Estrada K."/>
            <person name="Fernandez C."/>
            <person name="Holland P.W."/>
            <person name="Hou J."/>
            <person name="Hu S."/>
            <person name="Huckvale T."/>
            <person name="Hung S.S."/>
            <person name="Kamenetzky L."/>
            <person name="Keane J.A."/>
            <person name="Kiss F."/>
            <person name="Koziol U."/>
            <person name="Lambert O."/>
            <person name="Liu K."/>
            <person name="Luo X."/>
            <person name="Luo Y."/>
            <person name="Macchiaroli N."/>
            <person name="Nichol S."/>
            <person name="Paps J."/>
            <person name="Parkinson J."/>
            <person name="Pouchkina-Stantcheva N."/>
            <person name="Riddiford N."/>
            <person name="Rosenzvit M."/>
            <person name="Salinas G."/>
            <person name="Wasmuth J.D."/>
            <person name="Zamanian M."/>
            <person name="Zheng Y."/>
            <person name="Cai X."/>
            <person name="Soberon X."/>
            <person name="Olson P.D."/>
            <person name="Laclette J.P."/>
            <person name="Brehm K."/>
            <person name="Berriman M."/>
            <person name="Garciarrubio A."/>
            <person name="Bobes R.J."/>
            <person name="Fragoso G."/>
            <person name="Sanchez-Flores A."/>
            <person name="Estrada K."/>
            <person name="Cevallos M.A."/>
            <person name="Morett E."/>
            <person name="Gonzalez V."/>
            <person name="Portillo T."/>
            <person name="Ochoa-Leyva A."/>
            <person name="Jose M.V."/>
            <person name="Sciutto E."/>
            <person name="Landa A."/>
            <person name="Jimenez L."/>
            <person name="Valdes V."/>
            <person name="Carrero J.C."/>
            <person name="Larralde C."/>
            <person name="Morales-Montor J."/>
            <person name="Limon-Lason J."/>
            <person name="Soberon X."/>
            <person name="Laclette J.P."/>
        </authorList>
    </citation>
    <scope>NUCLEOTIDE SEQUENCE [LARGE SCALE GENOMIC DNA]</scope>
</reference>
<evidence type="ECO:0000313" key="2">
    <source>
        <dbReference type="EMBL" id="CDS43259.1"/>
    </source>
</evidence>
<proteinExistence type="predicted"/>
<name>A0A068YMF2_ECHMU</name>
<accession>A0A068YMF2</accession>
<dbReference type="EMBL" id="LN902844">
    <property type="protein sequence ID" value="CDS43259.1"/>
    <property type="molecule type" value="Genomic_DNA"/>
</dbReference>
<keyword evidence="3" id="KW-1185">Reference proteome</keyword>
<dbReference type="Proteomes" id="UP000017246">
    <property type="component" value="Unassembled WGS sequence"/>
</dbReference>
<organism evidence="2 3">
    <name type="scientific">Echinococcus multilocularis</name>
    <name type="common">Fox tapeworm</name>
    <dbReference type="NCBI Taxonomy" id="6211"/>
    <lineage>
        <taxon>Eukaryota</taxon>
        <taxon>Metazoa</taxon>
        <taxon>Spiralia</taxon>
        <taxon>Lophotrochozoa</taxon>
        <taxon>Platyhelminthes</taxon>
        <taxon>Cestoda</taxon>
        <taxon>Eucestoda</taxon>
        <taxon>Cyclophyllidea</taxon>
        <taxon>Taeniidae</taxon>
        <taxon>Echinococcus</taxon>
    </lineage>
</organism>
<feature type="compositionally biased region" description="Polar residues" evidence="1">
    <location>
        <begin position="95"/>
        <end position="109"/>
    </location>
</feature>
<dbReference type="AlphaFoldDB" id="A0A068YMF2"/>